<dbReference type="Gene3D" id="3.30.300.30">
    <property type="match status" value="1"/>
</dbReference>
<evidence type="ECO:0000256" key="2">
    <source>
        <dbReference type="ARBA" id="ARBA00006432"/>
    </source>
</evidence>
<dbReference type="PANTHER" id="PTHR24096">
    <property type="entry name" value="LONG-CHAIN-FATTY-ACID--COA LIGASE"/>
    <property type="match status" value="1"/>
</dbReference>
<feature type="domain" description="AMP-dependent synthetase/ligase" evidence="4">
    <location>
        <begin position="88"/>
        <end position="456"/>
    </location>
</feature>
<dbReference type="InterPro" id="IPR042099">
    <property type="entry name" value="ANL_N_sf"/>
</dbReference>
<evidence type="ECO:0000313" key="7">
    <source>
        <dbReference type="RefSeq" id="XP_011308281.1"/>
    </source>
</evidence>
<dbReference type="RefSeq" id="XP_011308281.1">
    <property type="nucleotide sequence ID" value="XM_011309979.1"/>
</dbReference>
<evidence type="ECO:0000313" key="6">
    <source>
        <dbReference type="Proteomes" id="UP000694866"/>
    </source>
</evidence>
<sequence>MILKSRKHFTLFYHPKLFNTQPVNCNRNLYSKSFCGSTKFKSLHTTNFTNSKSYRSTIGENNIFRSRHEDLELPTCSVHEYVLRESHKWWNKVALACPDTGRTYTYEELRKTCGKFATSLRRQLPPGATLAVILPNAIEYPIITLGASEAGVRMTLMNPEFTALEMNRQLENSDATAVITDKSHYPRVMESIKMGNTLVRSPVIVISNTDVPPGAIDFKDLVSDKVEEFEKTLDKTKIDPLNDTMVLPYSSGTTGLPKGVELTHRNITANLCQVSCEACNSLIKAVDEYQEVIPVFLPAYHIYGLTICLFASLSQGAKLIIMPQFTSDKLLQVLEKYKTTILFAVPPVIQLLIHDNRFQSKHFATMRIIFSGAAPITLEKIAQFKAKITSDSEFSQGYGLTETSPTLTSGYGAVMESVGFLLPNTELRIFGDERNLGVGEIGEVFVRGPQIMKGYYKNVKATQDCMDGEWFKTGDLGYIDEIGQLFITGRMKDLIKVKGSPVSPTELENLLHGHEQIADAAVIGVPHERFGEVPKAFVVLKRGAKVTEEEIKDFIAQRVVKYKQLGDVVFTDKINKSPAGKVLRQELQNE</sequence>
<dbReference type="PANTHER" id="PTHR24096:SF353">
    <property type="entry name" value="GH16244P-RELATED"/>
    <property type="match status" value="1"/>
</dbReference>
<organism evidence="6 7">
    <name type="scientific">Fopius arisanus</name>
    <dbReference type="NCBI Taxonomy" id="64838"/>
    <lineage>
        <taxon>Eukaryota</taxon>
        <taxon>Metazoa</taxon>
        <taxon>Ecdysozoa</taxon>
        <taxon>Arthropoda</taxon>
        <taxon>Hexapoda</taxon>
        <taxon>Insecta</taxon>
        <taxon>Pterygota</taxon>
        <taxon>Neoptera</taxon>
        <taxon>Endopterygota</taxon>
        <taxon>Hymenoptera</taxon>
        <taxon>Apocrita</taxon>
        <taxon>Ichneumonoidea</taxon>
        <taxon>Braconidae</taxon>
        <taxon>Opiinae</taxon>
        <taxon>Fopius</taxon>
    </lineage>
</organism>
<dbReference type="AlphaFoldDB" id="A0A9R1U5X0"/>
<dbReference type="GeneID" id="105269601"/>
<dbReference type="InterPro" id="IPR020845">
    <property type="entry name" value="AMP-binding_CS"/>
</dbReference>
<comment type="similarity">
    <text evidence="2">Belongs to the ATP-dependent AMP-binding enzyme family.</text>
</comment>
<dbReference type="InterPro" id="IPR000873">
    <property type="entry name" value="AMP-dep_synth/lig_dom"/>
</dbReference>
<dbReference type="FunFam" id="3.30.300.30:FF:000007">
    <property type="entry name" value="4-coumarate--CoA ligase 2"/>
    <property type="match status" value="1"/>
</dbReference>
<gene>
    <name evidence="7" type="primary">LOC105269601</name>
</gene>
<dbReference type="OrthoDB" id="10253869at2759"/>
<dbReference type="KEGG" id="fas:105269601"/>
<dbReference type="SUPFAM" id="SSF56801">
    <property type="entry name" value="Acetyl-CoA synthetase-like"/>
    <property type="match status" value="1"/>
</dbReference>
<keyword evidence="6" id="KW-1185">Reference proteome</keyword>
<keyword evidence="3" id="KW-0576">Peroxisome</keyword>
<evidence type="ECO:0000256" key="3">
    <source>
        <dbReference type="ARBA" id="ARBA00023140"/>
    </source>
</evidence>
<keyword evidence="7" id="KW-0436">Ligase</keyword>
<dbReference type="Gene3D" id="3.40.50.12780">
    <property type="entry name" value="N-terminal domain of ligase-like"/>
    <property type="match status" value="1"/>
</dbReference>
<comment type="subcellular location">
    <subcellularLocation>
        <location evidence="1">Peroxisome</location>
    </subcellularLocation>
</comment>
<reference evidence="7" key="1">
    <citation type="submission" date="2025-08" db="UniProtKB">
        <authorList>
            <consortium name="RefSeq"/>
        </authorList>
    </citation>
    <scope>IDENTIFICATION</scope>
    <source>
        <strain evidence="7">USDA-PBARC FA_bdor</strain>
        <tissue evidence="7">Whole organism</tissue>
    </source>
</reference>
<dbReference type="InterPro" id="IPR045851">
    <property type="entry name" value="AMP-bd_C_sf"/>
</dbReference>
<dbReference type="PROSITE" id="PS00455">
    <property type="entry name" value="AMP_BINDING"/>
    <property type="match status" value="1"/>
</dbReference>
<dbReference type="Pfam" id="PF13193">
    <property type="entry name" value="AMP-binding_C"/>
    <property type="match status" value="1"/>
</dbReference>
<protein>
    <submittedName>
        <fullName evidence="7">4-coumarate--CoA ligase 2</fullName>
    </submittedName>
</protein>
<evidence type="ECO:0000259" key="4">
    <source>
        <dbReference type="Pfam" id="PF00501"/>
    </source>
</evidence>
<dbReference type="GO" id="GO:0046949">
    <property type="term" value="P:fatty-acyl-CoA biosynthetic process"/>
    <property type="evidence" value="ECO:0007669"/>
    <property type="project" value="TreeGrafter"/>
</dbReference>
<feature type="domain" description="AMP-binding enzyme C-terminal" evidence="5">
    <location>
        <begin position="506"/>
        <end position="581"/>
    </location>
</feature>
<accession>A0A9R1U5X0</accession>
<dbReference type="InterPro" id="IPR025110">
    <property type="entry name" value="AMP-bd_C"/>
</dbReference>
<dbReference type="CDD" id="cd05911">
    <property type="entry name" value="Firefly_Luc_like"/>
    <property type="match status" value="1"/>
</dbReference>
<evidence type="ECO:0000259" key="5">
    <source>
        <dbReference type="Pfam" id="PF13193"/>
    </source>
</evidence>
<dbReference type="Pfam" id="PF00501">
    <property type="entry name" value="AMP-binding"/>
    <property type="match status" value="1"/>
</dbReference>
<proteinExistence type="inferred from homology"/>
<dbReference type="GO" id="GO:0004467">
    <property type="term" value="F:long-chain fatty acid-CoA ligase activity"/>
    <property type="evidence" value="ECO:0007669"/>
    <property type="project" value="TreeGrafter"/>
</dbReference>
<dbReference type="Proteomes" id="UP000694866">
    <property type="component" value="Unplaced"/>
</dbReference>
<evidence type="ECO:0000256" key="1">
    <source>
        <dbReference type="ARBA" id="ARBA00004275"/>
    </source>
</evidence>
<dbReference type="GO" id="GO:0005777">
    <property type="term" value="C:peroxisome"/>
    <property type="evidence" value="ECO:0007669"/>
    <property type="project" value="UniProtKB-SubCell"/>
</dbReference>
<name>A0A9R1U5X0_9HYME</name>